<gene>
    <name evidence="4" type="ORF">ARHIZOSPH14_09120</name>
</gene>
<dbReference type="NCBIfam" id="TIGR01453">
    <property type="entry name" value="grpIintron_endo"/>
    <property type="match status" value="1"/>
</dbReference>
<evidence type="ECO:0000313" key="5">
    <source>
        <dbReference type="Proteomes" id="UP001144396"/>
    </source>
</evidence>
<dbReference type="InterPro" id="IPR035901">
    <property type="entry name" value="GIY-YIG_endonuc_sf"/>
</dbReference>
<accession>A0A9W6FNQ2</accession>
<protein>
    <recommendedName>
        <fullName evidence="3">GIY-YIG domain-containing protein</fullName>
    </recommendedName>
</protein>
<dbReference type="SUPFAM" id="SSF82771">
    <property type="entry name" value="GIY-YIG endonuclease"/>
    <property type="match status" value="1"/>
</dbReference>
<dbReference type="PROSITE" id="PS50164">
    <property type="entry name" value="GIY_YIG"/>
    <property type="match status" value="1"/>
</dbReference>
<dbReference type="GO" id="GO:0004519">
    <property type="term" value="F:endonuclease activity"/>
    <property type="evidence" value="ECO:0007669"/>
    <property type="project" value="InterPro"/>
</dbReference>
<organism evidence="4 5">
    <name type="scientific">Agromyces rhizosphaerae</name>
    <dbReference type="NCBI Taxonomy" id="88374"/>
    <lineage>
        <taxon>Bacteria</taxon>
        <taxon>Bacillati</taxon>
        <taxon>Actinomycetota</taxon>
        <taxon>Actinomycetes</taxon>
        <taxon>Micrococcales</taxon>
        <taxon>Microbacteriaceae</taxon>
        <taxon>Agromyces</taxon>
    </lineage>
</organism>
<dbReference type="SMART" id="SM00496">
    <property type="entry name" value="IENR2"/>
    <property type="match status" value="3"/>
</dbReference>
<evidence type="ECO:0000256" key="2">
    <source>
        <dbReference type="SAM" id="MobiDB-lite"/>
    </source>
</evidence>
<dbReference type="InterPro" id="IPR003611">
    <property type="entry name" value="NUMOD3"/>
</dbReference>
<keyword evidence="5" id="KW-1185">Reference proteome</keyword>
<feature type="region of interest" description="Disordered" evidence="2">
    <location>
        <begin position="130"/>
        <end position="188"/>
    </location>
</feature>
<dbReference type="RefSeq" id="WP_281882688.1">
    <property type="nucleotide sequence ID" value="NZ_BSDP01000001.1"/>
</dbReference>
<dbReference type="Gene3D" id="3.40.1440.10">
    <property type="entry name" value="GIY-YIG endonuclease"/>
    <property type="match status" value="1"/>
</dbReference>
<comment type="similarity">
    <text evidence="1">To endonucleases of group I introns of fungi and phage.</text>
</comment>
<dbReference type="CDD" id="cd10443">
    <property type="entry name" value="GIY-YIG_HE_Tlr8p_PBC-V_like"/>
    <property type="match status" value="1"/>
</dbReference>
<dbReference type="GO" id="GO:0003677">
    <property type="term" value="F:DNA binding"/>
    <property type="evidence" value="ECO:0007669"/>
    <property type="project" value="InterPro"/>
</dbReference>
<dbReference type="Proteomes" id="UP001144396">
    <property type="component" value="Unassembled WGS sequence"/>
</dbReference>
<dbReference type="InterPro" id="IPR000305">
    <property type="entry name" value="GIY-YIG_endonuc"/>
</dbReference>
<name>A0A9W6FNQ2_9MICO</name>
<evidence type="ECO:0000259" key="3">
    <source>
        <dbReference type="PROSITE" id="PS50164"/>
    </source>
</evidence>
<dbReference type="InterPro" id="IPR006350">
    <property type="entry name" value="Intron_endoG1"/>
</dbReference>
<feature type="compositionally biased region" description="Basic and acidic residues" evidence="2">
    <location>
        <begin position="153"/>
        <end position="167"/>
    </location>
</feature>
<feature type="domain" description="GIY-YIG" evidence="3">
    <location>
        <begin position="17"/>
        <end position="105"/>
    </location>
</feature>
<evidence type="ECO:0000256" key="1">
    <source>
        <dbReference type="ARBA" id="ARBA00010045"/>
    </source>
</evidence>
<proteinExistence type="predicted"/>
<reference evidence="4" key="1">
    <citation type="submission" date="2022-12" db="EMBL/GenBank/DDBJ databases">
        <title>Reference genome sequencing for broad-spectrum identification of bacterial and archaeal isolates by mass spectrometry.</title>
        <authorList>
            <person name="Sekiguchi Y."/>
            <person name="Tourlousse D.M."/>
        </authorList>
    </citation>
    <scope>NUCLEOTIDE SEQUENCE</scope>
    <source>
        <strain evidence="4">14</strain>
    </source>
</reference>
<evidence type="ECO:0000313" key="4">
    <source>
        <dbReference type="EMBL" id="GLI26670.1"/>
    </source>
</evidence>
<dbReference type="Pfam" id="PF07460">
    <property type="entry name" value="NUMOD3"/>
    <property type="match status" value="2"/>
</dbReference>
<dbReference type="EMBL" id="BSDP01000001">
    <property type="protein sequence ID" value="GLI26670.1"/>
    <property type="molecule type" value="Genomic_DNA"/>
</dbReference>
<comment type="caution">
    <text evidence="4">The sequence shown here is derived from an EMBL/GenBank/DDBJ whole genome shotgun (WGS) entry which is preliminary data.</text>
</comment>
<dbReference type="AlphaFoldDB" id="A0A9W6FNQ2"/>
<sequence length="270" mass="30306">MIATTEWRPEYGPGSPAVGVVYGFRMRATGEFRYVGLTTKPVERRIAEHVNAAKRGRRLPLYDWMRKTDAAEYEVVVLEHVTRSREDLGLAEESWITYFRTAGDRLMNLADGGAGSGGVKWTAEQRAAASVRQKGRKGVSLPGPRNPHYGKRHTAEQRQKWSEERKGTNTGERNPNFGKFGADHPSFGRRMSEESKQRLSEMRVGELNPNFGKAASDETRAKMSAARRGKPMPSSVRSAHTRWHTNKGVFSETCRHCIDDAARRAGENES</sequence>
<dbReference type="SUPFAM" id="SSF64496">
    <property type="entry name" value="DNA-binding domain of intron-encoded endonucleases"/>
    <property type="match status" value="2"/>
</dbReference>